<name>A0ABR3QJ45_9PLEO</name>
<evidence type="ECO:0000313" key="2">
    <source>
        <dbReference type="EMBL" id="KAL1592179.1"/>
    </source>
</evidence>
<evidence type="ECO:0000256" key="1">
    <source>
        <dbReference type="SAM" id="MobiDB-lite"/>
    </source>
</evidence>
<accession>A0ABR3QJ45</accession>
<feature type="region of interest" description="Disordered" evidence="1">
    <location>
        <begin position="1"/>
        <end position="119"/>
    </location>
</feature>
<sequence length="401" mass="43708">MPLQKPSPHRFIAPTAPSSTPRTKPKSNLRHAITAHTPDQTSELQFKKITPAKRFVVAPAQPPIVGDATPRAPDRVEEPDSSASTDYTPRPRQQRKLGRVESIEEASQSSPLRPADEDGFGVMRTVEHEPISCLEEEEEVEHAALQDEEDDELLFETSSRLKRRRTSPPSPTLTHQRHPETPAAASHRFRFAYTPQTPIPFSNLNALASTAQPPTTTTVTASTPAPQRPHFILPAPPTSPQKPSKPLPEIFSPSRKTQKYISAGFASTVQGWIIEAAQGSTSSHHGVVYGREREDGVRLKVRVTGLGPHGRGNNEQEIECWPGGVVFLRGDTEPGMYNASRAEGMEGEELGMKILLAGQGGARGSGGLKIRVGGVVGIKAPTWDVDVGEERWTVGVDWIVL</sequence>
<protein>
    <submittedName>
        <fullName evidence="2">Uncharacterized protein</fullName>
    </submittedName>
</protein>
<evidence type="ECO:0000313" key="3">
    <source>
        <dbReference type="Proteomes" id="UP001521222"/>
    </source>
</evidence>
<gene>
    <name evidence="2" type="ORF">SLS59_009835</name>
</gene>
<organism evidence="2 3">
    <name type="scientific">Nothophoma quercina</name>
    <dbReference type="NCBI Taxonomy" id="749835"/>
    <lineage>
        <taxon>Eukaryota</taxon>
        <taxon>Fungi</taxon>
        <taxon>Dikarya</taxon>
        <taxon>Ascomycota</taxon>
        <taxon>Pezizomycotina</taxon>
        <taxon>Dothideomycetes</taxon>
        <taxon>Pleosporomycetidae</taxon>
        <taxon>Pleosporales</taxon>
        <taxon>Pleosporineae</taxon>
        <taxon>Didymellaceae</taxon>
        <taxon>Nothophoma</taxon>
    </lineage>
</organism>
<keyword evidence="3" id="KW-1185">Reference proteome</keyword>
<proteinExistence type="predicted"/>
<dbReference type="Proteomes" id="UP001521222">
    <property type="component" value="Unassembled WGS sequence"/>
</dbReference>
<dbReference type="EMBL" id="JAKIXB020000048">
    <property type="protein sequence ID" value="KAL1592179.1"/>
    <property type="molecule type" value="Genomic_DNA"/>
</dbReference>
<reference evidence="2 3" key="1">
    <citation type="submission" date="2024-02" db="EMBL/GenBank/DDBJ databases">
        <title>De novo assembly and annotation of 12 fungi associated with fruit tree decline syndrome in Ontario, Canada.</title>
        <authorList>
            <person name="Sulman M."/>
            <person name="Ellouze W."/>
            <person name="Ilyukhin E."/>
        </authorList>
    </citation>
    <scope>NUCLEOTIDE SEQUENCE [LARGE SCALE GENOMIC DNA]</scope>
    <source>
        <strain evidence="2 3">M97-236</strain>
    </source>
</reference>
<comment type="caution">
    <text evidence="2">The sequence shown here is derived from an EMBL/GenBank/DDBJ whole genome shotgun (WGS) entry which is preliminary data.</text>
</comment>
<feature type="region of interest" description="Disordered" evidence="1">
    <location>
        <begin position="158"/>
        <end position="183"/>
    </location>
</feature>